<evidence type="ECO:0000313" key="1">
    <source>
        <dbReference type="EMBL" id="KAB2584746.1"/>
    </source>
</evidence>
<organism evidence="1 2">
    <name type="scientific">Rhodococcus erythropolis</name>
    <name type="common">Arthrobacter picolinophilus</name>
    <dbReference type="NCBI Taxonomy" id="1833"/>
    <lineage>
        <taxon>Bacteria</taxon>
        <taxon>Bacillati</taxon>
        <taxon>Actinomycetota</taxon>
        <taxon>Actinomycetes</taxon>
        <taxon>Mycobacteriales</taxon>
        <taxon>Nocardiaceae</taxon>
        <taxon>Rhodococcus</taxon>
        <taxon>Rhodococcus erythropolis group</taxon>
    </lineage>
</organism>
<sequence length="65" mass="7124">MPLNSGLAGCVAQRNLDQKLTGTPYLSGRLILLGVQQLSRFRIAGMSFDVNKTFQGVEDPVQPEF</sequence>
<evidence type="ECO:0000313" key="2">
    <source>
        <dbReference type="Proteomes" id="UP000325576"/>
    </source>
</evidence>
<reference evidence="1 2" key="1">
    <citation type="journal article" date="2017" name="Poromechanics V (2013)">
        <title>Genomic Characterization of the Arsenic-Tolerant Actinobacterium, &lt;i&gt;Rhodococcus erythropolis&lt;/i&gt; S43.</title>
        <authorList>
            <person name="Retamal-Morales G."/>
            <person name="Mehnert M."/>
            <person name="Schwabe R."/>
            <person name="Tischler D."/>
            <person name="Schloemann M."/>
            <person name="Levican G.J."/>
        </authorList>
    </citation>
    <scope>NUCLEOTIDE SEQUENCE [LARGE SCALE GENOMIC DNA]</scope>
    <source>
        <strain evidence="1 2">S43</strain>
    </source>
</reference>
<accession>A0A5N5E3J8</accession>
<dbReference type="Proteomes" id="UP000325576">
    <property type="component" value="Unassembled WGS sequence"/>
</dbReference>
<dbReference type="AlphaFoldDB" id="A0A5N5E3J8"/>
<comment type="caution">
    <text evidence="1">The sequence shown here is derived from an EMBL/GenBank/DDBJ whole genome shotgun (WGS) entry which is preliminary data.</text>
</comment>
<protein>
    <submittedName>
        <fullName evidence="1">Uncharacterized protein</fullName>
    </submittedName>
</protein>
<feature type="non-terminal residue" evidence="1">
    <location>
        <position position="65"/>
    </location>
</feature>
<gene>
    <name evidence="1" type="ORF">BS297_13960</name>
</gene>
<proteinExistence type="predicted"/>
<name>A0A5N5E3J8_RHOER</name>
<dbReference type="EMBL" id="MRBO01000405">
    <property type="protein sequence ID" value="KAB2584746.1"/>
    <property type="molecule type" value="Genomic_DNA"/>
</dbReference>